<feature type="compositionally biased region" description="Basic residues" evidence="2">
    <location>
        <begin position="213"/>
        <end position="224"/>
    </location>
</feature>
<comment type="caution">
    <text evidence="4">The sequence shown here is derived from an EMBL/GenBank/DDBJ whole genome shotgun (WGS) entry which is preliminary data.</text>
</comment>
<dbReference type="GO" id="GO:0004103">
    <property type="term" value="F:choline kinase activity"/>
    <property type="evidence" value="ECO:0007669"/>
    <property type="project" value="TreeGrafter"/>
</dbReference>
<feature type="compositionally biased region" description="Polar residues" evidence="2">
    <location>
        <begin position="695"/>
        <end position="706"/>
    </location>
</feature>
<accession>A0A8K0LAF8</accession>
<feature type="compositionally biased region" description="Low complexity" evidence="2">
    <location>
        <begin position="707"/>
        <end position="720"/>
    </location>
</feature>
<feature type="region of interest" description="Disordered" evidence="2">
    <location>
        <begin position="616"/>
        <end position="724"/>
    </location>
</feature>
<dbReference type="Proteomes" id="UP000809789">
    <property type="component" value="Unassembled WGS sequence"/>
</dbReference>
<feature type="compositionally biased region" description="Basic and acidic residues" evidence="2">
    <location>
        <begin position="798"/>
        <end position="809"/>
    </location>
</feature>
<feature type="domain" description="Choline kinase N-terminal" evidence="3">
    <location>
        <begin position="235"/>
        <end position="311"/>
    </location>
</feature>
<feature type="region of interest" description="Disordered" evidence="2">
    <location>
        <begin position="798"/>
        <end position="819"/>
    </location>
</feature>
<feature type="region of interest" description="Disordered" evidence="2">
    <location>
        <begin position="1"/>
        <end position="123"/>
    </location>
</feature>
<feature type="compositionally biased region" description="Basic and acidic residues" evidence="2">
    <location>
        <begin position="172"/>
        <end position="183"/>
    </location>
</feature>
<evidence type="ECO:0000256" key="2">
    <source>
        <dbReference type="SAM" id="MobiDB-lite"/>
    </source>
</evidence>
<feature type="region of interest" description="Disordered" evidence="2">
    <location>
        <begin position="146"/>
        <end position="225"/>
    </location>
</feature>
<reference evidence="4" key="1">
    <citation type="submission" date="2021-07" db="EMBL/GenBank/DDBJ databases">
        <title>Elsinoe batatas strain:CRI-CJ2 Genome sequencing and assembly.</title>
        <authorList>
            <person name="Huang L."/>
        </authorList>
    </citation>
    <scope>NUCLEOTIDE SEQUENCE</scope>
    <source>
        <strain evidence="4">CRI-CJ2</strain>
    </source>
</reference>
<feature type="compositionally biased region" description="Polar residues" evidence="2">
    <location>
        <begin position="633"/>
        <end position="663"/>
    </location>
</feature>
<keyword evidence="5" id="KW-1185">Reference proteome</keyword>
<gene>
    <name evidence="4" type="ORF">KVT40_002109</name>
</gene>
<dbReference type="EMBL" id="JAESVG020000002">
    <property type="protein sequence ID" value="KAG8630490.1"/>
    <property type="molecule type" value="Genomic_DNA"/>
</dbReference>
<sequence length="863" mass="96677">MAPTDSLRRPGILKTDSGDASAGPGNSILGLQQTASPRSTPKSVSIAPKGEVISPMMLGGSKDVEEFDLDSARSPRKIRAKGPSAHRLSGRPPIQSSQSSLQQWLEETERGGDSADADSIGGRSDHHLFEHGLVGQIHKWVRAEKLKRDARRARRNASKTSAQANQQTPQKDTAHSHSRRDSDESVDLDQLEQIIKESFPSGRRVQRNLSTSGRHRPSVRRLHRASSIAASSDTDFVDGDILVPSAEVVLDNSKTLSYKGGAAAKSTDDLSLTREATASGDPWLVFKSEVLRVIHTLQLKGWRRVPLEMSSEISIERLSGALTNAVYVVSPPEELPPPSASTEDVSRPMPKRKPNKLLLRVYGPQVEHLVDREVELQILRRLARKHIGPRMLGTFQNGRFEEFFNAAPLNPTEMRNPDTSRHIAKRMRELHDGVELLYSEREDGPFVWRNWDKWLARVQKIVEWMDKKSKDEATSEGKEPSYVCGTNWAVFHDTLFKYRKWLDRQSGGRKELSEALVFAHNDTQYGNILRLLPSSTSPLLLPANSHKQLIVIDFEYANANTPGLEFANHFTEWCYNYHDPATPWKCNHNFYPTPEDQERFIRAYVRHRPDINVNSPKLEALDTVPESRAVSPYKSSTNPDPDPSSIQQTLHHARNPSSGTATLSPGLGPVKHLSPSALLGPRPSSRSNHSASPSIQSNLSSTSAQTSFSDRSGAVSDSSSYAEWEEREIRRLMKETRRWRMASSAQWIAWGIVQAKIPGLPEIGEDGTVSPPKVEGKVKVEREAEEGREIAERLERVELGDGKEGGEVAREDDEEEDEDEEFDYLSFARDRAMFFWGDALALGFVKESELPADVRRDVKRMEY</sequence>
<dbReference type="Pfam" id="PF01633">
    <property type="entry name" value="Choline_kinase"/>
    <property type="match status" value="1"/>
</dbReference>
<dbReference type="Gene3D" id="3.90.1200.10">
    <property type="match status" value="1"/>
</dbReference>
<dbReference type="GO" id="GO:0005737">
    <property type="term" value="C:cytoplasm"/>
    <property type="evidence" value="ECO:0007669"/>
    <property type="project" value="TreeGrafter"/>
</dbReference>
<dbReference type="SUPFAM" id="SSF56112">
    <property type="entry name" value="Protein kinase-like (PK-like)"/>
    <property type="match status" value="1"/>
</dbReference>
<evidence type="ECO:0000256" key="1">
    <source>
        <dbReference type="ARBA" id="ARBA00038211"/>
    </source>
</evidence>
<dbReference type="AlphaFoldDB" id="A0A8K0LAF8"/>
<name>A0A8K0LAF8_9PEZI</name>
<feature type="compositionally biased region" description="Polar residues" evidence="2">
    <location>
        <begin position="158"/>
        <end position="171"/>
    </location>
</feature>
<evidence type="ECO:0000313" key="5">
    <source>
        <dbReference type="Proteomes" id="UP000809789"/>
    </source>
</evidence>
<dbReference type="GO" id="GO:0004305">
    <property type="term" value="F:ethanolamine kinase activity"/>
    <property type="evidence" value="ECO:0007669"/>
    <property type="project" value="TreeGrafter"/>
</dbReference>
<dbReference type="Gene3D" id="3.30.200.20">
    <property type="entry name" value="Phosphorylase Kinase, domain 1"/>
    <property type="match status" value="1"/>
</dbReference>
<proteinExistence type="inferred from homology"/>
<dbReference type="CDD" id="cd05157">
    <property type="entry name" value="ETNK_euk"/>
    <property type="match status" value="1"/>
</dbReference>
<dbReference type="InterPro" id="IPR011009">
    <property type="entry name" value="Kinase-like_dom_sf"/>
</dbReference>
<dbReference type="PANTHER" id="PTHR22603:SF93">
    <property type="entry name" value="RE24176P"/>
    <property type="match status" value="1"/>
</dbReference>
<dbReference type="Pfam" id="PF04428">
    <property type="entry name" value="Choline_kin_N"/>
    <property type="match status" value="1"/>
</dbReference>
<dbReference type="OrthoDB" id="10267235at2759"/>
<evidence type="ECO:0000313" key="4">
    <source>
        <dbReference type="EMBL" id="KAG8630490.1"/>
    </source>
</evidence>
<feature type="compositionally biased region" description="Basic residues" evidence="2">
    <location>
        <begin position="148"/>
        <end position="157"/>
    </location>
</feature>
<comment type="similarity">
    <text evidence="1">Belongs to the choline/ethanolamine kinase family.</text>
</comment>
<organism evidence="4 5">
    <name type="scientific">Elsinoe batatas</name>
    <dbReference type="NCBI Taxonomy" id="2601811"/>
    <lineage>
        <taxon>Eukaryota</taxon>
        <taxon>Fungi</taxon>
        <taxon>Dikarya</taxon>
        <taxon>Ascomycota</taxon>
        <taxon>Pezizomycotina</taxon>
        <taxon>Dothideomycetes</taxon>
        <taxon>Dothideomycetidae</taxon>
        <taxon>Myriangiales</taxon>
        <taxon>Elsinoaceae</taxon>
        <taxon>Elsinoe</taxon>
    </lineage>
</organism>
<feature type="compositionally biased region" description="Acidic residues" evidence="2">
    <location>
        <begin position="810"/>
        <end position="819"/>
    </location>
</feature>
<dbReference type="GO" id="GO:0006646">
    <property type="term" value="P:phosphatidylethanolamine biosynthetic process"/>
    <property type="evidence" value="ECO:0007669"/>
    <property type="project" value="TreeGrafter"/>
</dbReference>
<protein>
    <recommendedName>
        <fullName evidence="3">Choline kinase N-terminal domain-containing protein</fullName>
    </recommendedName>
</protein>
<feature type="compositionally biased region" description="Polar residues" evidence="2">
    <location>
        <begin position="29"/>
        <end position="43"/>
    </location>
</feature>
<dbReference type="PANTHER" id="PTHR22603">
    <property type="entry name" value="CHOLINE/ETHANOALAMINE KINASE"/>
    <property type="match status" value="1"/>
</dbReference>
<dbReference type="InterPro" id="IPR007521">
    <property type="entry name" value="Choline_kin_N"/>
</dbReference>
<evidence type="ECO:0000259" key="3">
    <source>
        <dbReference type="Pfam" id="PF04428"/>
    </source>
</evidence>
<feature type="compositionally biased region" description="Low complexity" evidence="2">
    <location>
        <begin position="681"/>
        <end position="694"/>
    </location>
</feature>